<sequence>MTTFSLSDFICFSTSGAFKPPFSVWCKIELNSEQTHVLEMALKGHSMVILGQSGTGKSFLGKTIAKTLKNRGVATQMTATTGIAALNENG</sequence>
<dbReference type="Pfam" id="PF05970">
    <property type="entry name" value="PIF1"/>
    <property type="match status" value="1"/>
</dbReference>
<comment type="similarity">
    <text evidence="1">Belongs to the helicase family.</text>
</comment>
<evidence type="ECO:0000256" key="1">
    <source>
        <dbReference type="RuleBase" id="RU363044"/>
    </source>
</evidence>
<dbReference type="EC" id="5.6.2.3" evidence="1"/>
<keyword evidence="1" id="KW-0378">Hydrolase</keyword>
<keyword evidence="1" id="KW-0347">Helicase</keyword>
<dbReference type="InterPro" id="IPR010285">
    <property type="entry name" value="DNA_helicase_pif1-like_DEAD"/>
</dbReference>
<dbReference type="Proteomes" id="UP001217089">
    <property type="component" value="Unassembled WGS sequence"/>
</dbReference>
<keyword evidence="1" id="KW-0234">DNA repair</keyword>
<dbReference type="Gene3D" id="3.40.50.300">
    <property type="entry name" value="P-loop containing nucleotide triphosphate hydrolases"/>
    <property type="match status" value="1"/>
</dbReference>
<dbReference type="PROSITE" id="PS00675">
    <property type="entry name" value="SIGMA54_INTERACT_1"/>
    <property type="match status" value="1"/>
</dbReference>
<evidence type="ECO:0000259" key="2">
    <source>
        <dbReference type="Pfam" id="PF05970"/>
    </source>
</evidence>
<reference evidence="3 4" key="1">
    <citation type="submission" date="2022-12" db="EMBL/GenBank/DDBJ databases">
        <title>Chromosome-level genome of Tegillarca granosa.</title>
        <authorList>
            <person name="Kim J."/>
        </authorList>
    </citation>
    <scope>NUCLEOTIDE SEQUENCE [LARGE SCALE GENOMIC DNA]</scope>
    <source>
        <strain evidence="3">Teg-2019</strain>
        <tissue evidence="3">Adductor muscle</tissue>
    </source>
</reference>
<evidence type="ECO:0000313" key="3">
    <source>
        <dbReference type="EMBL" id="KAJ8306368.1"/>
    </source>
</evidence>
<comment type="caution">
    <text evidence="3">The sequence shown here is derived from an EMBL/GenBank/DDBJ whole genome shotgun (WGS) entry which is preliminary data.</text>
</comment>
<evidence type="ECO:0000313" key="4">
    <source>
        <dbReference type="Proteomes" id="UP001217089"/>
    </source>
</evidence>
<keyword evidence="1" id="KW-0233">DNA recombination</keyword>
<keyword evidence="1" id="KW-0067">ATP-binding</keyword>
<name>A0ABQ9EMA2_TEGGR</name>
<gene>
    <name evidence="3" type="ORF">KUTeg_016913</name>
</gene>
<dbReference type="EMBL" id="JARBDR010000813">
    <property type="protein sequence ID" value="KAJ8306368.1"/>
    <property type="molecule type" value="Genomic_DNA"/>
</dbReference>
<keyword evidence="1" id="KW-0227">DNA damage</keyword>
<proteinExistence type="inferred from homology"/>
<dbReference type="InterPro" id="IPR027417">
    <property type="entry name" value="P-loop_NTPase"/>
</dbReference>
<keyword evidence="1" id="KW-0547">Nucleotide-binding</keyword>
<dbReference type="InterPro" id="IPR025662">
    <property type="entry name" value="Sigma_54_int_dom_ATP-bd_1"/>
</dbReference>
<organism evidence="3 4">
    <name type="scientific">Tegillarca granosa</name>
    <name type="common">Malaysian cockle</name>
    <name type="synonym">Anadara granosa</name>
    <dbReference type="NCBI Taxonomy" id="220873"/>
    <lineage>
        <taxon>Eukaryota</taxon>
        <taxon>Metazoa</taxon>
        <taxon>Spiralia</taxon>
        <taxon>Lophotrochozoa</taxon>
        <taxon>Mollusca</taxon>
        <taxon>Bivalvia</taxon>
        <taxon>Autobranchia</taxon>
        <taxon>Pteriomorphia</taxon>
        <taxon>Arcoida</taxon>
        <taxon>Arcoidea</taxon>
        <taxon>Arcidae</taxon>
        <taxon>Tegillarca</taxon>
    </lineage>
</organism>
<comment type="catalytic activity">
    <reaction evidence="1">
        <text>ATP + H2O = ADP + phosphate + H(+)</text>
        <dbReference type="Rhea" id="RHEA:13065"/>
        <dbReference type="ChEBI" id="CHEBI:15377"/>
        <dbReference type="ChEBI" id="CHEBI:15378"/>
        <dbReference type="ChEBI" id="CHEBI:30616"/>
        <dbReference type="ChEBI" id="CHEBI:43474"/>
        <dbReference type="ChEBI" id="CHEBI:456216"/>
        <dbReference type="EC" id="5.6.2.3"/>
    </reaction>
</comment>
<feature type="domain" description="DNA helicase Pif1-like DEAD-box helicase" evidence="2">
    <location>
        <begin position="30"/>
        <end position="87"/>
    </location>
</feature>
<keyword evidence="4" id="KW-1185">Reference proteome</keyword>
<comment type="cofactor">
    <cofactor evidence="1">
        <name>Mg(2+)</name>
        <dbReference type="ChEBI" id="CHEBI:18420"/>
    </cofactor>
</comment>
<dbReference type="SUPFAM" id="SSF52540">
    <property type="entry name" value="P-loop containing nucleoside triphosphate hydrolases"/>
    <property type="match status" value="1"/>
</dbReference>
<protein>
    <recommendedName>
        <fullName evidence="1">ATP-dependent DNA helicase</fullName>
        <ecNumber evidence="1">5.6.2.3</ecNumber>
    </recommendedName>
</protein>
<accession>A0ABQ9EMA2</accession>